<dbReference type="EMBL" id="CACRXK020005773">
    <property type="protein sequence ID" value="CAB4007350.1"/>
    <property type="molecule type" value="Genomic_DNA"/>
</dbReference>
<evidence type="ECO:0000313" key="1">
    <source>
        <dbReference type="EMBL" id="CAB4007350.1"/>
    </source>
</evidence>
<gene>
    <name evidence="1" type="ORF">PACLA_8A064809</name>
</gene>
<accession>A0A6S7HVC0</accession>
<organism evidence="1 2">
    <name type="scientific">Paramuricea clavata</name>
    <name type="common">Red gorgonian</name>
    <name type="synonym">Violescent sea-whip</name>
    <dbReference type="NCBI Taxonomy" id="317549"/>
    <lineage>
        <taxon>Eukaryota</taxon>
        <taxon>Metazoa</taxon>
        <taxon>Cnidaria</taxon>
        <taxon>Anthozoa</taxon>
        <taxon>Octocorallia</taxon>
        <taxon>Malacalcyonacea</taxon>
        <taxon>Plexauridae</taxon>
        <taxon>Paramuricea</taxon>
    </lineage>
</organism>
<protein>
    <submittedName>
        <fullName evidence="1">Uncharacterized protein</fullName>
    </submittedName>
</protein>
<dbReference type="OrthoDB" id="7761283at2759"/>
<name>A0A6S7HVC0_PARCT</name>
<evidence type="ECO:0000313" key="2">
    <source>
        <dbReference type="Proteomes" id="UP001152795"/>
    </source>
</evidence>
<keyword evidence="2" id="KW-1185">Reference proteome</keyword>
<dbReference type="Proteomes" id="UP001152795">
    <property type="component" value="Unassembled WGS sequence"/>
</dbReference>
<comment type="caution">
    <text evidence="1">The sequence shown here is derived from an EMBL/GenBank/DDBJ whole genome shotgun (WGS) entry which is preliminary data.</text>
</comment>
<reference evidence="1" key="1">
    <citation type="submission" date="2020-04" db="EMBL/GenBank/DDBJ databases">
        <authorList>
            <person name="Alioto T."/>
            <person name="Alioto T."/>
            <person name="Gomez Garrido J."/>
        </authorList>
    </citation>
    <scope>NUCLEOTIDE SEQUENCE</scope>
    <source>
        <strain evidence="1">A484AB</strain>
    </source>
</reference>
<feature type="non-terminal residue" evidence="1">
    <location>
        <position position="129"/>
    </location>
</feature>
<proteinExistence type="predicted"/>
<dbReference type="AlphaFoldDB" id="A0A6S7HVC0"/>
<sequence>MDELLKQIDNKRELVRVTRDALKRAIENRSLTSIERQKGTITKTANEIYELKVNVQAIRIGKGDNAEDIQTWTENIDQELEIWDREINDASKATTEWKQQEDKETTMREQEKIAETRREIHKEQLEFDK</sequence>